<dbReference type="Proteomes" id="UP000003287">
    <property type="component" value="Unassembled WGS sequence"/>
</dbReference>
<protein>
    <submittedName>
        <fullName evidence="1">Conserved domain protein</fullName>
    </submittedName>
</protein>
<accession>F9P7K3</accession>
<proteinExistence type="predicted"/>
<organism evidence="1 2">
    <name type="scientific">Streptococcus constellatus subsp. pharyngis SK1060 = CCUG 46377</name>
    <dbReference type="NCBI Taxonomy" id="1035184"/>
    <lineage>
        <taxon>Bacteria</taxon>
        <taxon>Bacillati</taxon>
        <taxon>Bacillota</taxon>
        <taxon>Bacilli</taxon>
        <taxon>Lactobacillales</taxon>
        <taxon>Streptococcaceae</taxon>
        <taxon>Streptococcus</taxon>
        <taxon>Streptococcus anginosus group</taxon>
    </lineage>
</organism>
<sequence>MLSNELIEKFQIFSSYPNASILELAVLLKSNRKMVLTDIRKINDILFSVGLPRIQIEESYIQMPDISLNDLFSRMSLDSGEYLFFEERLDMIILYILLNTDFVSNTNLQCLLQMSKNSVLSDLKKRDCRQRNMGGNLSILDKKVTLYVQPTQSVCFYLSKW</sequence>
<dbReference type="AlphaFoldDB" id="F9P7K3"/>
<dbReference type="eggNOG" id="COG3711">
    <property type="taxonomic scope" value="Bacteria"/>
</dbReference>
<gene>
    <name evidence="1" type="ORF">HMPREF1042_1865</name>
</gene>
<name>F9P7K3_STRCV</name>
<dbReference type="EMBL" id="AFUP01000004">
    <property type="protein sequence ID" value="EGV08067.1"/>
    <property type="molecule type" value="Genomic_DNA"/>
</dbReference>
<evidence type="ECO:0000313" key="2">
    <source>
        <dbReference type="Proteomes" id="UP000003287"/>
    </source>
</evidence>
<reference evidence="1 2" key="1">
    <citation type="submission" date="2011-06" db="EMBL/GenBank/DDBJ databases">
        <authorList>
            <person name="Harkins D.M."/>
            <person name="Madupu R."/>
            <person name="Durkin A.S."/>
            <person name="Torralba M."/>
            <person name="Methe B."/>
            <person name="Sutton G.G."/>
            <person name="Nelson K.E."/>
        </authorList>
    </citation>
    <scope>NUCLEOTIDE SEQUENCE [LARGE SCALE GENOMIC DNA]</scope>
    <source>
        <strain evidence="1 2">SK1060</strain>
    </source>
</reference>
<evidence type="ECO:0000313" key="1">
    <source>
        <dbReference type="EMBL" id="EGV08067.1"/>
    </source>
</evidence>